<comment type="similarity">
    <text evidence="1">Belongs to the protein-tyrosine phosphatase family.</text>
</comment>
<dbReference type="Proteomes" id="UP000317722">
    <property type="component" value="Unassembled WGS sequence"/>
</dbReference>
<dbReference type="PANTHER" id="PTHR31126">
    <property type="entry name" value="TYROSINE-PROTEIN PHOSPHATASE"/>
    <property type="match status" value="1"/>
</dbReference>
<protein>
    <submittedName>
        <fullName evidence="3">Tyrosine-protein phosphatase</fullName>
    </submittedName>
</protein>
<dbReference type="EMBL" id="RCZM01000001">
    <property type="protein sequence ID" value="TPG19564.1"/>
    <property type="molecule type" value="Genomic_DNA"/>
</dbReference>
<dbReference type="InterPro" id="IPR026893">
    <property type="entry name" value="Tyr/Ser_Pase_IphP-type"/>
</dbReference>
<dbReference type="PROSITE" id="PS50056">
    <property type="entry name" value="TYR_PHOSPHATASE_2"/>
    <property type="match status" value="1"/>
</dbReference>
<proteinExistence type="inferred from homology"/>
<dbReference type="PROSITE" id="PS00383">
    <property type="entry name" value="TYR_PHOSPHATASE_1"/>
    <property type="match status" value="1"/>
</dbReference>
<reference evidence="3 4" key="1">
    <citation type="journal article" date="2019" name="Environ. Microbiol.">
        <title>Species interactions and distinct microbial communities in high Arctic permafrost affected cryosols are associated with the CH4 and CO2 gas fluxes.</title>
        <authorList>
            <person name="Altshuler I."/>
            <person name="Hamel J."/>
            <person name="Turney S."/>
            <person name="Magnuson E."/>
            <person name="Levesque R."/>
            <person name="Greer C."/>
            <person name="Whyte L.G."/>
        </authorList>
    </citation>
    <scope>NUCLEOTIDE SEQUENCE [LARGE SCALE GENOMIC DNA]</scope>
    <source>
        <strain evidence="3 4">S9.3A</strain>
    </source>
</reference>
<dbReference type="InterPro" id="IPR000387">
    <property type="entry name" value="Tyr_Pase_dom"/>
</dbReference>
<evidence type="ECO:0000313" key="3">
    <source>
        <dbReference type="EMBL" id="TPG19564.1"/>
    </source>
</evidence>
<dbReference type="InterPro" id="IPR016130">
    <property type="entry name" value="Tyr_Pase_AS"/>
</dbReference>
<evidence type="ECO:0000313" key="4">
    <source>
        <dbReference type="Proteomes" id="UP000317722"/>
    </source>
</evidence>
<dbReference type="PANTHER" id="PTHR31126:SF1">
    <property type="entry name" value="TYROSINE SPECIFIC PROTEIN PHOSPHATASES DOMAIN-CONTAINING PROTEIN"/>
    <property type="match status" value="1"/>
</dbReference>
<dbReference type="AlphaFoldDB" id="A0A502D3R4"/>
<organism evidence="3 4">
    <name type="scientific">Pedococcus bigeumensis</name>
    <dbReference type="NCBI Taxonomy" id="433644"/>
    <lineage>
        <taxon>Bacteria</taxon>
        <taxon>Bacillati</taxon>
        <taxon>Actinomycetota</taxon>
        <taxon>Actinomycetes</taxon>
        <taxon>Micrococcales</taxon>
        <taxon>Intrasporangiaceae</taxon>
        <taxon>Pedococcus</taxon>
    </lineage>
</organism>
<evidence type="ECO:0000259" key="2">
    <source>
        <dbReference type="PROSITE" id="PS50056"/>
    </source>
</evidence>
<comment type="caution">
    <text evidence="3">The sequence shown here is derived from an EMBL/GenBank/DDBJ whole genome shotgun (WGS) entry which is preliminary data.</text>
</comment>
<dbReference type="GO" id="GO:0004721">
    <property type="term" value="F:phosphoprotein phosphatase activity"/>
    <property type="evidence" value="ECO:0007669"/>
    <property type="project" value="InterPro"/>
</dbReference>
<accession>A0A502D3R4</accession>
<name>A0A502D3R4_9MICO</name>
<sequence length="279" mass="30423">MPVSCWTPRPRKVQQVTTPLWIELDGVVNMRDVGGLPTTDGGQVATGRLLRSDNLQDLTEADIDDLVERVGVTDIVDLRSNVELQLEGPGPLRAHNLTHHHHSLFRDDVRAVTAEEALVLPWSKKDQAAADADPRLDDDYWASHYLGYLAHRPDSVSAALQVVSQSRGATIVHCAAGKDRTGTVVGLALSVAGVSDEHIVADYVATGERIERVVARLMARPAYGEVLAGQPMDHHRPKPQTMQRILSVLTEQYGGAAGWLSAQGWSEEDITALRDSLRG</sequence>
<keyword evidence="4" id="KW-1185">Reference proteome</keyword>
<dbReference type="InterPro" id="IPR029021">
    <property type="entry name" value="Prot-tyrosine_phosphatase-like"/>
</dbReference>
<dbReference type="Pfam" id="PF13350">
    <property type="entry name" value="Y_phosphatase3"/>
    <property type="match status" value="1"/>
</dbReference>
<evidence type="ECO:0000256" key="1">
    <source>
        <dbReference type="ARBA" id="ARBA00009580"/>
    </source>
</evidence>
<gene>
    <name evidence="3" type="ORF">EAH86_03645</name>
</gene>
<dbReference type="OrthoDB" id="1188001at2"/>
<dbReference type="Gene3D" id="3.90.190.10">
    <property type="entry name" value="Protein tyrosine phosphatase superfamily"/>
    <property type="match status" value="1"/>
</dbReference>
<dbReference type="SUPFAM" id="SSF52799">
    <property type="entry name" value="(Phosphotyrosine protein) phosphatases II"/>
    <property type="match status" value="1"/>
</dbReference>
<feature type="domain" description="Tyrosine specific protein phosphatases" evidence="2">
    <location>
        <begin position="157"/>
        <end position="189"/>
    </location>
</feature>